<keyword evidence="3 6" id="KW-1133">Transmembrane helix</keyword>
<dbReference type="InterPro" id="IPR001733">
    <property type="entry name" value="Peptidase_S26B"/>
</dbReference>
<proteinExistence type="predicted"/>
<dbReference type="RefSeq" id="WP_124236874.1">
    <property type="nucleotide sequence ID" value="NZ_JBHUFI010000002.1"/>
</dbReference>
<evidence type="ECO:0000313" key="9">
    <source>
        <dbReference type="Proteomes" id="UP000275225"/>
    </source>
</evidence>
<organism evidence="8 9">
    <name type="scientific">Aeromicrobium camelliae</name>
    <dbReference type="NCBI Taxonomy" id="1538144"/>
    <lineage>
        <taxon>Bacteria</taxon>
        <taxon>Bacillati</taxon>
        <taxon>Actinomycetota</taxon>
        <taxon>Actinomycetes</taxon>
        <taxon>Propionibacteriales</taxon>
        <taxon>Nocardioidaceae</taxon>
        <taxon>Aeromicrobium</taxon>
    </lineage>
</organism>
<dbReference type="GO" id="GO:0016020">
    <property type="term" value="C:membrane"/>
    <property type="evidence" value="ECO:0007669"/>
    <property type="project" value="UniProtKB-SubCell"/>
</dbReference>
<dbReference type="CDD" id="cd06462">
    <property type="entry name" value="Peptidase_S24_S26"/>
    <property type="match status" value="1"/>
</dbReference>
<dbReference type="GO" id="GO:0009003">
    <property type="term" value="F:signal peptidase activity"/>
    <property type="evidence" value="ECO:0007669"/>
    <property type="project" value="UniProtKB-EC"/>
</dbReference>
<dbReference type="GO" id="GO:0004252">
    <property type="term" value="F:serine-type endopeptidase activity"/>
    <property type="evidence" value="ECO:0007669"/>
    <property type="project" value="UniProtKB-UniRule"/>
</dbReference>
<comment type="caution">
    <text evidence="8">The sequence shown here is derived from an EMBL/GenBank/DDBJ whole genome shotgun (WGS) entry which is preliminary data.</text>
</comment>
<sequence>MSRLRLLVLNAGALLGGLCLLAVVALWMTGSRPLVVQSDSMAPEIAAGDLLLTRSVEAADLEVGDVVSVVDEAGVRVTHRIVELSGDGAERLVRLRGDANAVTDPEAYTLGTAERVAWVLPGVGRVAAFVDSTPGRSVAVGLVALCWLAVALPRRTPAHARRARRRGVAPVLVGAALVLPVVLPASQAWAIFDDAGTVTTGELGAHRVVPQPQPTCDNEGGLLGIGEYARLSWTHADPRYDYRWEMHHTSSGRVVRSESVQPGPGGSGVLEIRTSVLDLGLGVTTYDVVIHARLRAAPTWEAAGTTTRVRTTAVLLGLGVRCA</sequence>
<dbReference type="GO" id="GO:0006465">
    <property type="term" value="P:signal peptide processing"/>
    <property type="evidence" value="ECO:0007669"/>
    <property type="project" value="UniProtKB-UniRule"/>
</dbReference>
<keyword evidence="9" id="KW-1185">Reference proteome</keyword>
<dbReference type="AlphaFoldDB" id="A0A3N6WJD3"/>
<feature type="transmembrane region" description="Helical" evidence="6">
    <location>
        <begin position="168"/>
        <end position="192"/>
    </location>
</feature>
<protein>
    <recommendedName>
        <fullName evidence="5">Signal peptidase I</fullName>
        <ecNumber evidence="5">3.4.21.89</ecNumber>
    </recommendedName>
</protein>
<feature type="domain" description="Peptidase S26" evidence="7">
    <location>
        <begin position="18"/>
        <end position="88"/>
    </location>
</feature>
<dbReference type="EMBL" id="RQJX01000011">
    <property type="protein sequence ID" value="RQN07666.1"/>
    <property type="molecule type" value="Genomic_DNA"/>
</dbReference>
<evidence type="ECO:0000256" key="5">
    <source>
        <dbReference type="NCBIfam" id="TIGR02228"/>
    </source>
</evidence>
<keyword evidence="4 6" id="KW-0472">Membrane</keyword>
<dbReference type="InterPro" id="IPR036286">
    <property type="entry name" value="LexA/Signal_pep-like_sf"/>
</dbReference>
<comment type="subcellular location">
    <subcellularLocation>
        <location evidence="1">Membrane</location>
    </subcellularLocation>
</comment>
<evidence type="ECO:0000313" key="8">
    <source>
        <dbReference type="EMBL" id="RQN07666.1"/>
    </source>
</evidence>
<evidence type="ECO:0000256" key="2">
    <source>
        <dbReference type="ARBA" id="ARBA00022692"/>
    </source>
</evidence>
<dbReference type="Proteomes" id="UP000275225">
    <property type="component" value="Unassembled WGS sequence"/>
</dbReference>
<dbReference type="InterPro" id="IPR019533">
    <property type="entry name" value="Peptidase_S26"/>
</dbReference>
<dbReference type="OrthoDB" id="3748327at2"/>
<dbReference type="Pfam" id="PF10502">
    <property type="entry name" value="Peptidase_S26"/>
    <property type="match status" value="1"/>
</dbReference>
<evidence type="ECO:0000256" key="6">
    <source>
        <dbReference type="SAM" id="Phobius"/>
    </source>
</evidence>
<keyword evidence="8" id="KW-0378">Hydrolase</keyword>
<gene>
    <name evidence="8" type="ORF">EHW97_09195</name>
</gene>
<dbReference type="NCBIfam" id="TIGR02228">
    <property type="entry name" value="sigpep_I_arch"/>
    <property type="match status" value="1"/>
</dbReference>
<evidence type="ECO:0000256" key="4">
    <source>
        <dbReference type="ARBA" id="ARBA00023136"/>
    </source>
</evidence>
<evidence type="ECO:0000256" key="3">
    <source>
        <dbReference type="ARBA" id="ARBA00022989"/>
    </source>
</evidence>
<dbReference type="SUPFAM" id="SSF51306">
    <property type="entry name" value="LexA/Signal peptidase"/>
    <property type="match status" value="1"/>
</dbReference>
<evidence type="ECO:0000259" key="7">
    <source>
        <dbReference type="Pfam" id="PF10502"/>
    </source>
</evidence>
<name>A0A3N6WJD3_9ACTN</name>
<feature type="transmembrane region" description="Helical" evidence="6">
    <location>
        <begin position="138"/>
        <end position="156"/>
    </location>
</feature>
<evidence type="ECO:0000256" key="1">
    <source>
        <dbReference type="ARBA" id="ARBA00004370"/>
    </source>
</evidence>
<keyword evidence="2 6" id="KW-0812">Transmembrane</keyword>
<feature type="transmembrane region" description="Helical" evidence="6">
    <location>
        <begin position="7"/>
        <end position="28"/>
    </location>
</feature>
<dbReference type="EC" id="3.4.21.89" evidence="5"/>
<accession>A0A3N6WJD3</accession>
<reference evidence="8 9" key="1">
    <citation type="submission" date="2018-11" db="EMBL/GenBank/DDBJ databases">
        <authorList>
            <person name="Li F."/>
        </authorList>
    </citation>
    <scope>NUCLEOTIDE SEQUENCE [LARGE SCALE GENOMIC DNA]</scope>
    <source>
        <strain evidence="8 9">YS17T</strain>
    </source>
</reference>